<dbReference type="InterPro" id="IPR011993">
    <property type="entry name" value="PH-like_dom_sf"/>
</dbReference>
<accession>A0A194QSY9</accession>
<keyword evidence="10 15" id="KW-0804">Transcription</keyword>
<keyword evidence="6 15" id="KW-0227">DNA damage</keyword>
<keyword evidence="11 15" id="KW-0234">DNA repair</keyword>
<dbReference type="GO" id="GO:0031491">
    <property type="term" value="F:nucleosome binding"/>
    <property type="evidence" value="ECO:0007669"/>
    <property type="project" value="TreeGrafter"/>
</dbReference>
<dbReference type="InterPro" id="IPR009071">
    <property type="entry name" value="HMG_box_dom"/>
</dbReference>
<comment type="similarity">
    <text evidence="2 15">Belongs to the SSRP1 family.</text>
</comment>
<dbReference type="Pfam" id="PF17292">
    <property type="entry name" value="POB3_N"/>
    <property type="match status" value="1"/>
</dbReference>
<dbReference type="GO" id="GO:0042393">
    <property type="term" value="F:histone binding"/>
    <property type="evidence" value="ECO:0007669"/>
    <property type="project" value="TreeGrafter"/>
</dbReference>
<dbReference type="GO" id="GO:1902275">
    <property type="term" value="P:regulation of chromatin organization"/>
    <property type="evidence" value="ECO:0007669"/>
    <property type="project" value="TreeGrafter"/>
</dbReference>
<feature type="compositionally biased region" description="Gly residues" evidence="16">
    <location>
        <begin position="711"/>
        <end position="720"/>
    </location>
</feature>
<dbReference type="InterPro" id="IPR038167">
    <property type="entry name" value="SSRP1_sf"/>
</dbReference>
<evidence type="ECO:0000256" key="7">
    <source>
        <dbReference type="ARBA" id="ARBA00022884"/>
    </source>
</evidence>
<evidence type="ECO:0000256" key="11">
    <source>
        <dbReference type="ARBA" id="ARBA00023204"/>
    </source>
</evidence>
<dbReference type="InterPro" id="IPR024954">
    <property type="entry name" value="SSRP1_DD"/>
</dbReference>
<dbReference type="InterPro" id="IPR050454">
    <property type="entry name" value="RTT106/SSRP1_HistChap/FACT"/>
</dbReference>
<dbReference type="InterPro" id="IPR035417">
    <property type="entry name" value="SSRP1/POB3_N"/>
</dbReference>
<dbReference type="Gene3D" id="2.30.29.30">
    <property type="entry name" value="Pleckstrin-homology domain (PH domain)/Phosphotyrosine-binding domain (PTB)"/>
    <property type="match status" value="2"/>
</dbReference>
<dbReference type="SMART" id="SM01287">
    <property type="entry name" value="Rtt106"/>
    <property type="match status" value="1"/>
</dbReference>
<evidence type="ECO:0000256" key="4">
    <source>
        <dbReference type="ARBA" id="ARBA00022454"/>
    </source>
</evidence>
<evidence type="ECO:0000256" key="9">
    <source>
        <dbReference type="ARBA" id="ARBA00023125"/>
    </source>
</evidence>
<evidence type="ECO:0000256" key="6">
    <source>
        <dbReference type="ARBA" id="ARBA00022763"/>
    </source>
</evidence>
<dbReference type="Proteomes" id="UP000053240">
    <property type="component" value="Unassembled WGS sequence"/>
</dbReference>
<dbReference type="Gene3D" id="1.10.30.10">
    <property type="entry name" value="High mobility group box domain"/>
    <property type="match status" value="1"/>
</dbReference>
<keyword evidence="8 15" id="KW-0805">Transcription regulation</keyword>
<keyword evidence="9 14" id="KW-0238">DNA-binding</keyword>
<feature type="compositionally biased region" description="Basic and acidic residues" evidence="16">
    <location>
        <begin position="675"/>
        <end position="699"/>
    </location>
</feature>
<evidence type="ECO:0000256" key="8">
    <source>
        <dbReference type="ARBA" id="ARBA00023015"/>
    </source>
</evidence>
<dbReference type="Pfam" id="PF03531">
    <property type="entry name" value="SSrecog"/>
    <property type="match status" value="1"/>
</dbReference>
<feature type="region of interest" description="Disordered" evidence="16">
    <location>
        <begin position="583"/>
        <end position="720"/>
    </location>
</feature>
<dbReference type="InterPro" id="IPR013719">
    <property type="entry name" value="RTT106/SPT16-like_middle_dom"/>
</dbReference>
<dbReference type="GO" id="GO:0003677">
    <property type="term" value="F:DNA binding"/>
    <property type="evidence" value="ECO:0007669"/>
    <property type="project" value="UniProtKB-UniRule"/>
</dbReference>
<dbReference type="CDD" id="cd13230">
    <property type="entry name" value="PH1_SSRP1-like"/>
    <property type="match status" value="1"/>
</dbReference>
<evidence type="ECO:0000256" key="14">
    <source>
        <dbReference type="PROSITE-ProRule" id="PRU00267"/>
    </source>
</evidence>
<evidence type="ECO:0000256" key="2">
    <source>
        <dbReference type="ARBA" id="ARBA00010060"/>
    </source>
</evidence>
<feature type="compositionally biased region" description="Basic and acidic residues" evidence="16">
    <location>
        <begin position="583"/>
        <end position="640"/>
    </location>
</feature>
<dbReference type="AlphaFoldDB" id="A0A194QSY9"/>
<evidence type="ECO:0000256" key="3">
    <source>
        <dbReference type="ARBA" id="ARBA00016104"/>
    </source>
</evidence>
<feature type="compositionally biased region" description="Basic and acidic residues" evidence="16">
    <location>
        <begin position="458"/>
        <end position="467"/>
    </location>
</feature>
<dbReference type="CDD" id="cd13231">
    <property type="entry name" value="PH2_SSRP1-like"/>
    <property type="match status" value="1"/>
</dbReference>
<dbReference type="FunFam" id="2.30.29.30:FF:000098">
    <property type="entry name" value="Fact complex subunit ssrp1"/>
    <property type="match status" value="1"/>
</dbReference>
<feature type="compositionally biased region" description="Basic residues" evidence="16">
    <location>
        <begin position="514"/>
        <end position="523"/>
    </location>
</feature>
<organism evidence="18 19">
    <name type="scientific">Papilio machaon</name>
    <name type="common">Old World swallowtail butterfly</name>
    <dbReference type="NCBI Taxonomy" id="76193"/>
    <lineage>
        <taxon>Eukaryota</taxon>
        <taxon>Metazoa</taxon>
        <taxon>Ecdysozoa</taxon>
        <taxon>Arthropoda</taxon>
        <taxon>Hexapoda</taxon>
        <taxon>Insecta</taxon>
        <taxon>Pterygota</taxon>
        <taxon>Neoptera</taxon>
        <taxon>Endopterygota</taxon>
        <taxon>Lepidoptera</taxon>
        <taxon>Glossata</taxon>
        <taxon>Ditrysia</taxon>
        <taxon>Papilionoidea</taxon>
        <taxon>Papilionidae</taxon>
        <taxon>Papilioninae</taxon>
        <taxon>Papilio</taxon>
    </lineage>
</organism>
<dbReference type="Pfam" id="PF21103">
    <property type="entry name" value="PH1_SSRP1-like"/>
    <property type="match status" value="1"/>
</dbReference>
<dbReference type="SUPFAM" id="SSF47095">
    <property type="entry name" value="HMG-box"/>
    <property type="match status" value="1"/>
</dbReference>
<keyword evidence="12 14" id="KW-0539">Nucleus</keyword>
<evidence type="ECO:0000256" key="13">
    <source>
        <dbReference type="ARBA" id="ARBA00058159"/>
    </source>
</evidence>
<dbReference type="Gene3D" id="2.30.29.150">
    <property type="match status" value="1"/>
</dbReference>
<dbReference type="FunFam" id="2.30.29.30:FF:000119">
    <property type="entry name" value="FACT complex subunit SSRP1"/>
    <property type="match status" value="1"/>
</dbReference>
<dbReference type="KEGG" id="pmac:106717807"/>
<dbReference type="FunCoup" id="A0A194QSY9">
    <property type="interactions" value="2044"/>
</dbReference>
<dbReference type="InParanoid" id="A0A194QSY9"/>
<feature type="compositionally biased region" description="Low complexity" evidence="16">
    <location>
        <begin position="700"/>
        <end position="710"/>
    </location>
</feature>
<dbReference type="PANTHER" id="PTHR45849">
    <property type="entry name" value="FACT COMPLEX SUBUNIT SSRP1"/>
    <property type="match status" value="1"/>
</dbReference>
<dbReference type="Gene3D" id="2.30.29.220">
    <property type="entry name" value="Structure-specific recognition protein (SSRP1)"/>
    <property type="match status" value="1"/>
</dbReference>
<feature type="region of interest" description="Disordered" evidence="16">
    <location>
        <begin position="458"/>
        <end position="553"/>
    </location>
</feature>
<evidence type="ECO:0000256" key="10">
    <source>
        <dbReference type="ARBA" id="ARBA00023163"/>
    </source>
</evidence>
<dbReference type="GO" id="GO:0006281">
    <property type="term" value="P:DNA repair"/>
    <property type="evidence" value="ECO:0007669"/>
    <property type="project" value="UniProtKB-KW"/>
</dbReference>
<name>A0A194QSY9_PAPMA</name>
<evidence type="ECO:0000313" key="18">
    <source>
        <dbReference type="EMBL" id="KPJ08587.1"/>
    </source>
</evidence>
<keyword evidence="4 15" id="KW-0158">Chromosome</keyword>
<dbReference type="PROSITE" id="PS50118">
    <property type="entry name" value="HMG_BOX_2"/>
    <property type="match status" value="1"/>
</dbReference>
<dbReference type="SUPFAM" id="SSF50729">
    <property type="entry name" value="PH domain-like"/>
    <property type="match status" value="1"/>
</dbReference>
<evidence type="ECO:0000256" key="15">
    <source>
        <dbReference type="RuleBase" id="RU364013"/>
    </source>
</evidence>
<comment type="subcellular location">
    <subcellularLocation>
        <location evidence="1">Nucleus</location>
        <location evidence="1">Nucleolus</location>
    </subcellularLocation>
    <subcellularLocation>
        <location evidence="15">Nucleus</location>
    </subcellularLocation>
    <subcellularLocation>
        <location evidence="15">Chromosome</location>
    </subcellularLocation>
</comment>
<dbReference type="InterPro" id="IPR000969">
    <property type="entry name" value="SSRP1/POB3"/>
</dbReference>
<sequence>MEFLEYNDVSAEIKGAMVPGRLKMTDQNIIFKNSKTGKVEQISANDIDLVNFQKFIGSWGLRVFLKNGTLHRYGGFKDGEQEKVAKFFKSNYNKDMLEKELSLKGWNWGTAKFNGAVLSFNVGSNTAFEIPLHYVSQCNTGKNEVTLEFHQNDDTPVSLMEMRFHIPTNELSGDMDAVEAFHQQVMNKASVISVSGDAIAIFRELQCLTPRGRYDIKVFQTFFQLHGKTFDYKIPMSTVLRLFLLPHKDTRQMFFVVSLDPPIKQGQTRYHYLVLLFGIEEETSLELPFTEEELTEKYEGKISKELSGPTYEVLAKIMKVIINRRVTGPGDFLGHHKTPAIACSYKAAAGYLYPLEKGFIYVHKPPVHIRFEEIASVNFARGGASSTKSFDFEIELKSGSIHTFSSIEKGEYDKLFDYITSKKLHVKNTGKNDKALYDDDFGDSDTEKEPDAYLERVKAEAKERDSGDSDSESTDEDFNPDKANQSDVAEEYDTNPSSSEDSDASGASNESKKEKKKEKKPKKTITISEAPRKRKEKSKKREKDANAPKRPVTAFMLWLNENRKKIIEDNPGLKVTEIAKKGGELWRDLKDKSEWEEKASKAKEEYNTAMKKYKDSGAADEFKQKKKAAEKERKAADKKSKAPPPSKKSKPTAAAPPSGKFTSKEYIEDDDSSSDSDKEKKKDNKDSKDTKKEKKDKSSSSEAEASSGSGNESGSGSGSD</sequence>
<dbReference type="FunFam" id="2.30.29.220:FF:000001">
    <property type="entry name" value="FACT complex subunit SSRP1"/>
    <property type="match status" value="1"/>
</dbReference>
<evidence type="ECO:0000256" key="1">
    <source>
        <dbReference type="ARBA" id="ARBA00004604"/>
    </source>
</evidence>
<dbReference type="FunFam" id="1.10.30.10:FF:000036">
    <property type="entry name" value="high mobility group protein D"/>
    <property type="match status" value="1"/>
</dbReference>
<proteinExistence type="inferred from homology"/>
<dbReference type="GO" id="GO:0005730">
    <property type="term" value="C:nucleolus"/>
    <property type="evidence" value="ECO:0007669"/>
    <property type="project" value="UniProtKB-SubCell"/>
</dbReference>
<gene>
    <name evidence="18" type="ORF">RR48_12340</name>
</gene>
<feature type="domain" description="HMG box" evidence="17">
    <location>
        <begin position="548"/>
        <end position="614"/>
    </location>
</feature>
<dbReference type="Pfam" id="PF08512">
    <property type="entry name" value="Rttp106-like_middle"/>
    <property type="match status" value="1"/>
</dbReference>
<keyword evidence="19" id="KW-1185">Reference proteome</keyword>
<evidence type="ECO:0000256" key="5">
    <source>
        <dbReference type="ARBA" id="ARBA00022705"/>
    </source>
</evidence>
<feature type="DNA-binding region" description="HMG box" evidence="14">
    <location>
        <begin position="548"/>
        <end position="614"/>
    </location>
</feature>
<dbReference type="InterPro" id="IPR036910">
    <property type="entry name" value="HMG_box_dom_sf"/>
</dbReference>
<dbReference type="GO" id="GO:0035101">
    <property type="term" value="C:FACT complex"/>
    <property type="evidence" value="ECO:0007669"/>
    <property type="project" value="TreeGrafter"/>
</dbReference>
<dbReference type="OrthoDB" id="498543at2759"/>
<dbReference type="EMBL" id="KQ461154">
    <property type="protein sequence ID" value="KPJ08587.1"/>
    <property type="molecule type" value="Genomic_DNA"/>
</dbReference>
<dbReference type="STRING" id="76193.A0A194QSY9"/>
<dbReference type="CDD" id="cd21994">
    <property type="entry name" value="HMG-box_SSRP1-like"/>
    <property type="match status" value="1"/>
</dbReference>
<dbReference type="Pfam" id="PF00505">
    <property type="entry name" value="HMG_box"/>
    <property type="match status" value="1"/>
</dbReference>
<dbReference type="SMART" id="SM00398">
    <property type="entry name" value="HMG"/>
    <property type="match status" value="1"/>
</dbReference>
<evidence type="ECO:0000259" key="17">
    <source>
        <dbReference type="PROSITE" id="PS50118"/>
    </source>
</evidence>
<evidence type="ECO:0000313" key="19">
    <source>
        <dbReference type="Proteomes" id="UP000053240"/>
    </source>
</evidence>
<keyword evidence="5 15" id="KW-0235">DNA replication</keyword>
<evidence type="ECO:0000256" key="12">
    <source>
        <dbReference type="ARBA" id="ARBA00023242"/>
    </source>
</evidence>
<comment type="function">
    <text evidence="13">Component of the FACT complex, a general chromatin factor that acts to reorganize nucleosomes. The FACT complex is involved in multiple processes that require DNA as a template such as mRNA elongation, DNA replication and DNA repair. During transcription elongation the FACT complex acts as a histone chaperone that both destabilizes and restores nucleosomal structure. It facilitates the passage of RNA polymerase II and transcription by promoting the dissociation of one histone H2A-H2B dimer from the nucleosome, then subsequently promotes the reestablishment of the nucleosome following the passage of RNA polymerase II. Binds specifically to single-stranded DNA and RNA with highest affinity for nucleotides G and U. The FACT complex is required for expression of Hox genes.</text>
</comment>
<dbReference type="GO" id="GO:0006260">
    <property type="term" value="P:DNA replication"/>
    <property type="evidence" value="ECO:0007669"/>
    <property type="project" value="UniProtKB-KW"/>
</dbReference>
<evidence type="ECO:0000256" key="16">
    <source>
        <dbReference type="SAM" id="MobiDB-lite"/>
    </source>
</evidence>
<dbReference type="FunFam" id="2.30.29.150:FF:000001">
    <property type="entry name" value="Fact complex subunit ssrp1"/>
    <property type="match status" value="1"/>
</dbReference>
<protein>
    <recommendedName>
        <fullName evidence="3 15">FACT complex subunit SSRP1</fullName>
    </recommendedName>
</protein>
<dbReference type="GO" id="GO:0003723">
    <property type="term" value="F:RNA binding"/>
    <property type="evidence" value="ECO:0007669"/>
    <property type="project" value="UniProtKB-KW"/>
</dbReference>
<dbReference type="InterPro" id="IPR048993">
    <property type="entry name" value="SSRP1-like_PH1"/>
</dbReference>
<feature type="compositionally biased region" description="Acidic residues" evidence="16">
    <location>
        <begin position="468"/>
        <end position="478"/>
    </location>
</feature>
<dbReference type="PRINTS" id="PR00887">
    <property type="entry name" value="SSRCOGNITION"/>
</dbReference>
<keyword evidence="7" id="KW-0694">RNA-binding</keyword>
<dbReference type="PANTHER" id="PTHR45849:SF1">
    <property type="entry name" value="FACT COMPLEX SUBUNIT SSRP1"/>
    <property type="match status" value="1"/>
</dbReference>
<reference evidence="18 19" key="1">
    <citation type="journal article" date="2015" name="Nat. Commun.">
        <title>Outbred genome sequencing and CRISPR/Cas9 gene editing in butterflies.</title>
        <authorList>
            <person name="Li X."/>
            <person name="Fan D."/>
            <person name="Zhang W."/>
            <person name="Liu G."/>
            <person name="Zhang L."/>
            <person name="Zhao L."/>
            <person name="Fang X."/>
            <person name="Chen L."/>
            <person name="Dong Y."/>
            <person name="Chen Y."/>
            <person name="Ding Y."/>
            <person name="Zhao R."/>
            <person name="Feng M."/>
            <person name="Zhu Y."/>
            <person name="Feng Y."/>
            <person name="Jiang X."/>
            <person name="Zhu D."/>
            <person name="Xiang H."/>
            <person name="Feng X."/>
            <person name="Li S."/>
            <person name="Wang J."/>
            <person name="Zhang G."/>
            <person name="Kronforst M.R."/>
            <person name="Wang W."/>
        </authorList>
    </citation>
    <scope>NUCLEOTIDE SEQUENCE [LARGE SCALE GENOMIC DNA]</scope>
    <source>
        <strain evidence="18">Ya'a_city_454_Pm</strain>
        <tissue evidence="18">Whole body</tissue>
    </source>
</reference>